<dbReference type="Gene3D" id="1.10.472.10">
    <property type="entry name" value="Cyclin-like"/>
    <property type="match status" value="2"/>
</dbReference>
<dbReference type="SUPFAM" id="SSF47954">
    <property type="entry name" value="Cyclin-like"/>
    <property type="match status" value="2"/>
</dbReference>
<evidence type="ECO:0000259" key="10">
    <source>
        <dbReference type="PROSITE" id="PS51134"/>
    </source>
</evidence>
<reference evidence="11 12" key="1">
    <citation type="submission" date="2024-11" db="EMBL/GenBank/DDBJ databases">
        <title>Adaptive evolution of stress response genes in parasites aligns with host niche diversity.</title>
        <authorList>
            <person name="Hahn C."/>
            <person name="Resl P."/>
        </authorList>
    </citation>
    <scope>NUCLEOTIDE SEQUENCE [LARGE SCALE GENOMIC DNA]</scope>
    <source>
        <strain evidence="11">EGGRZ-B1_66</strain>
        <tissue evidence="11">Body</tissue>
    </source>
</reference>
<keyword evidence="4 9" id="KW-0863">Zinc-finger</keyword>
<evidence type="ECO:0000256" key="1">
    <source>
        <dbReference type="ARBA" id="ARBA00004123"/>
    </source>
</evidence>
<dbReference type="InterPro" id="IPR013137">
    <property type="entry name" value="Znf_TFIIB"/>
</dbReference>
<gene>
    <name evidence="11" type="primary">BRF1</name>
    <name evidence="11" type="ORF">Ciccas_007062</name>
</gene>
<organism evidence="11 12">
    <name type="scientific">Cichlidogyrus casuarinus</name>
    <dbReference type="NCBI Taxonomy" id="1844966"/>
    <lineage>
        <taxon>Eukaryota</taxon>
        <taxon>Metazoa</taxon>
        <taxon>Spiralia</taxon>
        <taxon>Lophotrochozoa</taxon>
        <taxon>Platyhelminthes</taxon>
        <taxon>Monogenea</taxon>
        <taxon>Monopisthocotylea</taxon>
        <taxon>Dactylogyridea</taxon>
        <taxon>Ancyrocephalidae</taxon>
        <taxon>Cichlidogyrus</taxon>
    </lineage>
</organism>
<keyword evidence="12" id="KW-1185">Reference proteome</keyword>
<evidence type="ECO:0000256" key="9">
    <source>
        <dbReference type="PROSITE-ProRule" id="PRU00469"/>
    </source>
</evidence>
<dbReference type="InterPro" id="IPR013763">
    <property type="entry name" value="Cyclin-like_dom"/>
</dbReference>
<dbReference type="SUPFAM" id="SSF57783">
    <property type="entry name" value="Zinc beta-ribbon"/>
    <property type="match status" value="1"/>
</dbReference>
<dbReference type="Gene3D" id="2.20.25.10">
    <property type="match status" value="1"/>
</dbReference>
<accession>A0ABD2Q6H7</accession>
<dbReference type="Pfam" id="PF08271">
    <property type="entry name" value="Zn_Ribbon_TF"/>
    <property type="match status" value="1"/>
</dbReference>
<dbReference type="PRINTS" id="PR00685">
    <property type="entry name" value="TIFACTORIIB"/>
</dbReference>
<dbReference type="AlphaFoldDB" id="A0ABD2Q6H7"/>
<dbReference type="InterPro" id="IPR000812">
    <property type="entry name" value="TFIIB"/>
</dbReference>
<dbReference type="GO" id="GO:0005634">
    <property type="term" value="C:nucleus"/>
    <property type="evidence" value="ECO:0007669"/>
    <property type="project" value="UniProtKB-SubCell"/>
</dbReference>
<evidence type="ECO:0000313" key="12">
    <source>
        <dbReference type="Proteomes" id="UP001626550"/>
    </source>
</evidence>
<keyword evidence="6" id="KW-0805">Transcription regulation</keyword>
<dbReference type="PANTHER" id="PTHR11618:SF4">
    <property type="entry name" value="TRANSCRIPTION FACTOR IIIB 90 KDA SUBUNIT"/>
    <property type="match status" value="1"/>
</dbReference>
<evidence type="ECO:0000256" key="5">
    <source>
        <dbReference type="ARBA" id="ARBA00022833"/>
    </source>
</evidence>
<evidence type="ECO:0000313" key="11">
    <source>
        <dbReference type="EMBL" id="KAL3314321.1"/>
    </source>
</evidence>
<dbReference type="EMBL" id="JBJKFK010001033">
    <property type="protein sequence ID" value="KAL3314321.1"/>
    <property type="molecule type" value="Genomic_DNA"/>
</dbReference>
<comment type="similarity">
    <text evidence="2">Belongs to the TFIIB family.</text>
</comment>
<dbReference type="InterPro" id="IPR036915">
    <property type="entry name" value="Cyclin-like_sf"/>
</dbReference>
<feature type="domain" description="TFIIB-type" evidence="10">
    <location>
        <begin position="1"/>
        <end position="30"/>
    </location>
</feature>
<dbReference type="InterPro" id="IPR013150">
    <property type="entry name" value="TFIIB_cyclin"/>
</dbReference>
<keyword evidence="3" id="KW-0479">Metal-binding</keyword>
<evidence type="ECO:0000256" key="6">
    <source>
        <dbReference type="ARBA" id="ARBA00023015"/>
    </source>
</evidence>
<dbReference type="SMART" id="SM00385">
    <property type="entry name" value="CYCLIN"/>
    <property type="match status" value="2"/>
</dbReference>
<evidence type="ECO:0000256" key="8">
    <source>
        <dbReference type="ARBA" id="ARBA00023242"/>
    </source>
</evidence>
<protein>
    <submittedName>
        <fullName evidence="11">Transcription factor TFIIIB subunit brf1</fullName>
    </submittedName>
</protein>
<proteinExistence type="inferred from homology"/>
<dbReference type="PROSITE" id="PS51134">
    <property type="entry name" value="ZF_TFIIB"/>
    <property type="match status" value="1"/>
</dbReference>
<dbReference type="Pfam" id="PF00382">
    <property type="entry name" value="TFIIB"/>
    <property type="match status" value="2"/>
</dbReference>
<keyword evidence="5" id="KW-0862">Zinc</keyword>
<dbReference type="PANTHER" id="PTHR11618">
    <property type="entry name" value="TRANSCRIPTION INITIATION FACTOR IIB-RELATED"/>
    <property type="match status" value="1"/>
</dbReference>
<keyword evidence="8" id="KW-0539">Nucleus</keyword>
<dbReference type="FunFam" id="1.10.472.10:FF:000002">
    <property type="entry name" value="Transcription factor IIIB 90 kDa subunit"/>
    <property type="match status" value="1"/>
</dbReference>
<dbReference type="Proteomes" id="UP001626550">
    <property type="component" value="Unassembled WGS sequence"/>
</dbReference>
<evidence type="ECO:0000256" key="7">
    <source>
        <dbReference type="ARBA" id="ARBA00023163"/>
    </source>
</evidence>
<sequence length="498" mass="54879">MKCPQCGSTDFDEDRARADVICLGCGFVVGENAISNEVEFVETAGGAAAAVGRFVSDESQLNENKASRAITEANARKRIETICGQLRLTGDVITSAFRFYQSALFRGLTKGKTSIRLAAACVYLATRQLKVNLMLLDLSDAVCVNVYALSATFSELKRKLNLVIPEMDPCLLIERFAAQLEFGDKTLAVSSTAMRLLQRMQKDWISVGRRPSGLCAAALLVAARIHEFNRTEEDVCRIARIGLHTTKKRLSEFSKTASSALTIDNFFTVDYEEEEDPPAFTEAMKKSELPNKIDEKSIEKISEEINTLGRRIDDELAELAAKRTSRGFMGSLTKLGLDKSEGIDVLLKEQEISQEPEASTSMSPSKSTRANIEKTLNREVLKGVLQGVVEPDLLDSCVDDLHLVTTCTGDNLCNLITSVEQLRDYQDEVDSAGEMDQKKTPDDLKDLELKPELRLPVILASAKNENTEKLPDLPVNTELNLDGIDDNEIENVGPLKTV</sequence>
<evidence type="ECO:0000256" key="4">
    <source>
        <dbReference type="ARBA" id="ARBA00022771"/>
    </source>
</evidence>
<dbReference type="CDD" id="cd20554">
    <property type="entry name" value="CYCLIN_TFIIIB90_rpt2"/>
    <property type="match status" value="1"/>
</dbReference>
<name>A0ABD2Q6H7_9PLAT</name>
<evidence type="ECO:0000256" key="2">
    <source>
        <dbReference type="ARBA" id="ARBA00010857"/>
    </source>
</evidence>
<dbReference type="GO" id="GO:0008270">
    <property type="term" value="F:zinc ion binding"/>
    <property type="evidence" value="ECO:0007669"/>
    <property type="project" value="UniProtKB-KW"/>
</dbReference>
<comment type="caution">
    <text evidence="11">The sequence shown here is derived from an EMBL/GenBank/DDBJ whole genome shotgun (WGS) entry which is preliminary data.</text>
</comment>
<comment type="subcellular location">
    <subcellularLocation>
        <location evidence="1">Nucleus</location>
    </subcellularLocation>
</comment>
<keyword evidence="7" id="KW-0804">Transcription</keyword>
<evidence type="ECO:0000256" key="3">
    <source>
        <dbReference type="ARBA" id="ARBA00022723"/>
    </source>
</evidence>